<gene>
    <name evidence="5" type="ORF">ACFQDL_31505</name>
</gene>
<feature type="domain" description="Ig-like" evidence="2">
    <location>
        <begin position="173"/>
        <end position="252"/>
    </location>
</feature>
<proteinExistence type="predicted"/>
<evidence type="ECO:0000256" key="1">
    <source>
        <dbReference type="SAM" id="SignalP"/>
    </source>
</evidence>
<sequence length="1399" mass="153390">MKTLKRRALAIAGALALLSGGAAHADLLEYSFTGADGSQRTLQPSAKYANPTGTMTFALSAGVDRKVQISILDTSGAVISSTGSELLGPNDRILVGGQEYYGTSLSLDAPPEGDYQLKAEIVSNEGTTVQSDIYSVTFDVTPPSVGEFRHDASLIATDPATGAPVIGGPYYKYSELSGISDDSPMDEVVFWTIDEQGNKGPEFRAGLSNGVATVPDNTVFAGRDEQRYSLMVRVVDRAGNATIASHDVLWDNHATPRGEPEILAVYDPITVGANKYMGRDELAGFTAYTPNMVVRTNPTKVLVRFPKQNHVTETPFGLGIPRHCNPNHCIGRDVLFTDSSFVYSLSYNNLNLDSFGSFRTKVRSSDHLSNAWVKDLYLTVDDSTPIAPVITQVRWWDDATQEWKGTNRYLGLEEKDTHFTKALVKVQPRSYRQKIRVQNSTTKVFTYAYVEPGDTEVEVEFDSLPYQYYMERNGDYYRNNMYVLSFSEGLTTMTLTDSGLKEEPVTLVSDLKWVTTDSDFSPPTMTDLVIDESTREIRVGTYDTSELVVRGTALFPNWRIKSESSTLSISSSAGVTTQLPLKREEVQNNWTRTFVYDASGLPDGRYTSLTTVLRDTFNNETVLTQPVDYLLDLVPPDITVSVANGQSIESLDEILITINDNHDDQPGITSLRLSGGPANENVQLAARAMRGGRYGLEYPVMFPSLQEGESYLLTVEATDSQGNTAQVVVDFEYKPRQVTLADGMDGKLMVPAVTQEFQRQGGGEIIQTEPLTLSDGAVVSGTYDVFATLRSDAEVPLVVNGIRIEPGQTMSVMSQHNFASSGGRINLPLRPAVAGVEGSSNLLVMTSAPNSPVLVLDVNTWVGKAKLSAEKWAVRQVIDPVSITASPEAGVVCRLTSDETAARAADPVRDPVCLLEWEQTPDEAEQVEAEAGGLKLTSLQGQAVALGEQPVSYSLYLFSGDGRKIRVGGGGDILTVSSAFGAVAYQPLGELAEVYRVIQDFDVRMKQTLGPACTLTLDALQAQDAAQNRQIGSRSNTCLFEWIEIPDGMQQDPYSESPNLFGALREKQTHMLRWRVSIFTRNGTRVTLATESHAIEAVDPPAPEIGILSEYHYADDLYMVPMAGGYLGDAIIEGELTPMDVRMSRDGEETTHETFQPGHGVSHKVFRRMVTEAADLWDETVFNIAAAYNILPEVGTEQRVRAVAVPGYDIAPQIDVDVSEALDTAPLPVTVRIGNRLMPEAAYDAATMGEWQLRLVREERFDEVVPMTDYVDAPTGEVQFNLDLSGIERAVRLVAQARLKSPIEGYERVESSQRMFLTVLRGGAIDASVEGRRLSGAAPFSTVLQLALENRADTAATGDVIWEVSADGGSSWESHQSSDRNRFRWYKTYEKGSTWYERR</sequence>
<dbReference type="Pfam" id="PF13752">
    <property type="entry name" value="DUF4165"/>
    <property type="match status" value="1"/>
</dbReference>
<name>A0ABW2A9D1_9GAMM</name>
<reference evidence="6" key="1">
    <citation type="journal article" date="2019" name="Int. J. Syst. Evol. Microbiol.">
        <title>The Global Catalogue of Microorganisms (GCM) 10K type strain sequencing project: providing services to taxonomists for standard genome sequencing and annotation.</title>
        <authorList>
            <consortium name="The Broad Institute Genomics Platform"/>
            <consortium name="The Broad Institute Genome Sequencing Center for Infectious Disease"/>
            <person name="Wu L."/>
            <person name="Ma J."/>
        </authorList>
    </citation>
    <scope>NUCLEOTIDE SEQUENCE [LARGE SCALE GENOMIC DNA]</scope>
    <source>
        <strain evidence="6">NBRC 111756</strain>
    </source>
</reference>
<dbReference type="Pfam" id="PF13750">
    <property type="entry name" value="Big_3_3"/>
    <property type="match status" value="1"/>
</dbReference>
<feature type="domain" description="Ig-like" evidence="3">
    <location>
        <begin position="593"/>
        <end position="744"/>
    </location>
</feature>
<keyword evidence="1" id="KW-0732">Signal</keyword>
<dbReference type="Pfam" id="PF12245">
    <property type="entry name" value="Big_3_2"/>
    <property type="match status" value="1"/>
</dbReference>
<evidence type="ECO:0000313" key="5">
    <source>
        <dbReference type="EMBL" id="MFC6674126.1"/>
    </source>
</evidence>
<protein>
    <submittedName>
        <fullName evidence="5">Ig-like domain-containing protein</fullName>
    </submittedName>
</protein>
<evidence type="ECO:0000259" key="4">
    <source>
        <dbReference type="Pfam" id="PF13752"/>
    </source>
</evidence>
<dbReference type="InterPro" id="IPR025429">
    <property type="entry name" value="DUF4165"/>
</dbReference>
<dbReference type="EMBL" id="JBHSWE010000002">
    <property type="protein sequence ID" value="MFC6674126.1"/>
    <property type="molecule type" value="Genomic_DNA"/>
</dbReference>
<accession>A0ABW2A9D1</accession>
<evidence type="ECO:0000259" key="3">
    <source>
        <dbReference type="Pfam" id="PF13750"/>
    </source>
</evidence>
<dbReference type="InterPro" id="IPR022038">
    <property type="entry name" value="Ig-like_bact"/>
</dbReference>
<evidence type="ECO:0000259" key="2">
    <source>
        <dbReference type="Pfam" id="PF12245"/>
    </source>
</evidence>
<organism evidence="5 6">
    <name type="scientific">Marinobacterium aestuariivivens</name>
    <dbReference type="NCBI Taxonomy" id="1698799"/>
    <lineage>
        <taxon>Bacteria</taxon>
        <taxon>Pseudomonadati</taxon>
        <taxon>Pseudomonadota</taxon>
        <taxon>Gammaproteobacteria</taxon>
        <taxon>Oceanospirillales</taxon>
        <taxon>Oceanospirillaceae</taxon>
        <taxon>Marinobacterium</taxon>
    </lineage>
</organism>
<dbReference type="RefSeq" id="WP_379913800.1">
    <property type="nucleotide sequence ID" value="NZ_JBHSWE010000002.1"/>
</dbReference>
<dbReference type="Proteomes" id="UP001596422">
    <property type="component" value="Unassembled WGS sequence"/>
</dbReference>
<keyword evidence="6" id="KW-1185">Reference proteome</keyword>
<feature type="signal peptide" evidence="1">
    <location>
        <begin position="1"/>
        <end position="25"/>
    </location>
</feature>
<evidence type="ECO:0000313" key="6">
    <source>
        <dbReference type="Proteomes" id="UP001596422"/>
    </source>
</evidence>
<feature type="chain" id="PRO_5046950803" evidence="1">
    <location>
        <begin position="26"/>
        <end position="1399"/>
    </location>
</feature>
<comment type="caution">
    <text evidence="5">The sequence shown here is derived from an EMBL/GenBank/DDBJ whole genome shotgun (WGS) entry which is preliminary data.</text>
</comment>
<feature type="domain" description="DUF4165" evidence="4">
    <location>
        <begin position="23"/>
        <end position="141"/>
    </location>
</feature>